<comment type="caution">
    <text evidence="4">The sequence shown here is derived from an EMBL/GenBank/DDBJ whole genome shotgun (WGS) entry which is preliminary data.</text>
</comment>
<feature type="domain" description="Peptidase M13 N-terminal" evidence="3">
    <location>
        <begin position="20"/>
        <end position="183"/>
    </location>
</feature>
<dbReference type="EMBL" id="VTPC01074400">
    <property type="protein sequence ID" value="KAF2888730.1"/>
    <property type="molecule type" value="Genomic_DNA"/>
</dbReference>
<comment type="subcellular location">
    <subcellularLocation>
        <location evidence="1">Cell membrane</location>
        <topology evidence="1">Single-pass type II membrane protein</topology>
    </subcellularLocation>
</comment>
<organism evidence="4 5">
    <name type="scientific">Ignelater luminosus</name>
    <name type="common">Cucubano</name>
    <name type="synonym">Pyrophorus luminosus</name>
    <dbReference type="NCBI Taxonomy" id="2038154"/>
    <lineage>
        <taxon>Eukaryota</taxon>
        <taxon>Metazoa</taxon>
        <taxon>Ecdysozoa</taxon>
        <taxon>Arthropoda</taxon>
        <taxon>Hexapoda</taxon>
        <taxon>Insecta</taxon>
        <taxon>Pterygota</taxon>
        <taxon>Neoptera</taxon>
        <taxon>Endopterygota</taxon>
        <taxon>Coleoptera</taxon>
        <taxon>Polyphaga</taxon>
        <taxon>Elateriformia</taxon>
        <taxon>Elateroidea</taxon>
        <taxon>Elateridae</taxon>
        <taxon>Agrypninae</taxon>
        <taxon>Pyrophorini</taxon>
        <taxon>Ignelater</taxon>
    </lineage>
</organism>
<dbReference type="InterPro" id="IPR008753">
    <property type="entry name" value="Peptidase_M13_N"/>
</dbReference>
<evidence type="ECO:0000256" key="1">
    <source>
        <dbReference type="ARBA" id="ARBA00004401"/>
    </source>
</evidence>
<keyword evidence="5" id="KW-1185">Reference proteome</keyword>
<dbReference type="InterPro" id="IPR000718">
    <property type="entry name" value="Peptidase_M13"/>
</dbReference>
<dbReference type="Gene3D" id="1.10.1380.10">
    <property type="entry name" value="Neutral endopeptidase , domain2"/>
    <property type="match status" value="1"/>
</dbReference>
<dbReference type="InterPro" id="IPR042089">
    <property type="entry name" value="Peptidase_M13_dom_2"/>
</dbReference>
<dbReference type="GO" id="GO:0004222">
    <property type="term" value="F:metalloendopeptidase activity"/>
    <property type="evidence" value="ECO:0007669"/>
    <property type="project" value="InterPro"/>
</dbReference>
<protein>
    <recommendedName>
        <fullName evidence="3">Peptidase M13 N-terminal domain-containing protein</fullName>
    </recommendedName>
</protein>
<gene>
    <name evidence="4" type="ORF">ILUMI_17443</name>
</gene>
<evidence type="ECO:0000313" key="5">
    <source>
        <dbReference type="Proteomes" id="UP000801492"/>
    </source>
</evidence>
<comment type="similarity">
    <text evidence="2">Belongs to the peptidase M13 family.</text>
</comment>
<evidence type="ECO:0000256" key="2">
    <source>
        <dbReference type="ARBA" id="ARBA00007357"/>
    </source>
</evidence>
<evidence type="ECO:0000259" key="3">
    <source>
        <dbReference type="Pfam" id="PF05649"/>
    </source>
</evidence>
<name>A0A8K0CSA4_IGNLU</name>
<dbReference type="Pfam" id="PF05649">
    <property type="entry name" value="Peptidase_M13_N"/>
    <property type="match status" value="1"/>
</dbReference>
<proteinExistence type="inferred from homology"/>
<reference evidence="4" key="1">
    <citation type="submission" date="2019-08" db="EMBL/GenBank/DDBJ databases">
        <title>The genome of the North American firefly Photinus pyralis.</title>
        <authorList>
            <consortium name="Photinus pyralis genome working group"/>
            <person name="Fallon T.R."/>
            <person name="Sander Lower S.E."/>
            <person name="Weng J.-K."/>
        </authorList>
    </citation>
    <scope>NUCLEOTIDE SEQUENCE</scope>
    <source>
        <strain evidence="4">TRF0915ILg1</strain>
        <tissue evidence="4">Whole body</tissue>
    </source>
</reference>
<accession>A0A8K0CSA4</accession>
<dbReference type="AlphaFoldDB" id="A0A8K0CSA4"/>
<dbReference type="SUPFAM" id="SSF55486">
    <property type="entry name" value="Metalloproteases ('zincins'), catalytic domain"/>
    <property type="match status" value="1"/>
</dbReference>
<dbReference type="PANTHER" id="PTHR11733">
    <property type="entry name" value="ZINC METALLOPROTEASE FAMILY M13 NEPRILYSIN-RELATED"/>
    <property type="match status" value="1"/>
</dbReference>
<dbReference type="OrthoDB" id="7699101at2759"/>
<dbReference type="PROSITE" id="PS51885">
    <property type="entry name" value="NEPRILYSIN"/>
    <property type="match status" value="1"/>
</dbReference>
<dbReference type="GO" id="GO:0005886">
    <property type="term" value="C:plasma membrane"/>
    <property type="evidence" value="ECO:0007669"/>
    <property type="project" value="UniProtKB-SubCell"/>
</dbReference>
<dbReference type="GO" id="GO:0016485">
    <property type="term" value="P:protein processing"/>
    <property type="evidence" value="ECO:0007669"/>
    <property type="project" value="TreeGrafter"/>
</dbReference>
<evidence type="ECO:0000313" key="4">
    <source>
        <dbReference type="EMBL" id="KAF2888730.1"/>
    </source>
</evidence>
<dbReference type="PANTHER" id="PTHR11733:SF224">
    <property type="entry name" value="NEPRILYSIN-2"/>
    <property type="match status" value="1"/>
</dbReference>
<sequence length="232" mass="26893">IDKANLEVYPEILLQGLSSRAVKIYLRYMADVVELFGVNETLVAEELQETLNLEIALARIFPTYEERQNQSSLYNPITVADLQRLYPVAMWKKYLKYLLDIPKFQLTDEDVINLRVPKYLNDLEDLLKNTSNRVIANYIMWRVVSSSIPYLTSRLGDLKLNFTKVLTGAGSPKPRMKECLNETLYSPTNLETKQDRYRHQYKTPVPFPKKKTTAISPIPESSALAQFKLRRE</sequence>
<feature type="non-terminal residue" evidence="4">
    <location>
        <position position="232"/>
    </location>
</feature>
<dbReference type="Proteomes" id="UP000801492">
    <property type="component" value="Unassembled WGS sequence"/>
</dbReference>